<protein>
    <recommendedName>
        <fullName evidence="4">Exonuclease domain-containing protein</fullName>
    </recommendedName>
</protein>
<dbReference type="Gene3D" id="3.30.420.10">
    <property type="entry name" value="Ribonuclease H-like superfamily/Ribonuclease H"/>
    <property type="match status" value="1"/>
</dbReference>
<reference evidence="5" key="1">
    <citation type="submission" date="2020-06" db="EMBL/GenBank/DDBJ databases">
        <title>Lateral gene transfer of anion-conducting channel rhodopsins between green algae and giant viruses.</title>
        <authorList>
            <person name="Rozenberg A."/>
            <person name="Oppermann J."/>
            <person name="Wietek J."/>
            <person name="Fernandez Lahore R.G."/>
            <person name="Sandaa R.-A."/>
            <person name="Bratbak G."/>
            <person name="Hegemann P."/>
            <person name="Beja O."/>
        </authorList>
    </citation>
    <scope>NUCLEOTIDE SEQUENCE</scope>
    <source>
        <strain evidence="5">01B</strain>
    </source>
</reference>
<dbReference type="SUPFAM" id="SSF53098">
    <property type="entry name" value="Ribonuclease H-like"/>
    <property type="match status" value="1"/>
</dbReference>
<name>A0A7M3UNT5_POV01</name>
<dbReference type="PANTHER" id="PTHR30231:SF4">
    <property type="entry name" value="PROTEIN NEN2"/>
    <property type="match status" value="1"/>
</dbReference>
<dbReference type="InterPro" id="IPR013520">
    <property type="entry name" value="Ribonucl_H"/>
</dbReference>
<dbReference type="GO" id="GO:0008408">
    <property type="term" value="F:3'-5' exonuclease activity"/>
    <property type="evidence" value="ECO:0007669"/>
    <property type="project" value="TreeGrafter"/>
</dbReference>
<keyword evidence="3" id="KW-0269">Exonuclease</keyword>
<dbReference type="GO" id="GO:0003676">
    <property type="term" value="F:nucleic acid binding"/>
    <property type="evidence" value="ECO:0007669"/>
    <property type="project" value="InterPro"/>
</dbReference>
<keyword evidence="1" id="KW-0540">Nuclease</keyword>
<dbReference type="CDD" id="cd06127">
    <property type="entry name" value="DEDDh"/>
    <property type="match status" value="1"/>
</dbReference>
<evidence type="ECO:0000259" key="4">
    <source>
        <dbReference type="SMART" id="SM00479"/>
    </source>
</evidence>
<evidence type="ECO:0000256" key="1">
    <source>
        <dbReference type="ARBA" id="ARBA00022722"/>
    </source>
</evidence>
<evidence type="ECO:0000256" key="3">
    <source>
        <dbReference type="ARBA" id="ARBA00022839"/>
    </source>
</evidence>
<dbReference type="SMART" id="SM00479">
    <property type="entry name" value="EXOIII"/>
    <property type="match status" value="1"/>
</dbReference>
<keyword evidence="2" id="KW-0378">Hydrolase</keyword>
<dbReference type="Pfam" id="PF00929">
    <property type="entry name" value="RNase_T"/>
    <property type="match status" value="1"/>
</dbReference>
<proteinExistence type="predicted"/>
<dbReference type="PANTHER" id="PTHR30231">
    <property type="entry name" value="DNA POLYMERASE III SUBUNIT EPSILON"/>
    <property type="match status" value="1"/>
</dbReference>
<organismHost>
    <name type="scientific">Pyramimonas plurioculata</name>
    <dbReference type="NCBI Taxonomy" id="36893"/>
</organismHost>
<gene>
    <name evidence="5" type="ORF">HWQ62_00231</name>
</gene>
<evidence type="ECO:0000313" key="5">
    <source>
        <dbReference type="EMBL" id="QOI90368.1"/>
    </source>
</evidence>
<feature type="domain" description="Exonuclease" evidence="4">
    <location>
        <begin position="2"/>
        <end position="188"/>
    </location>
</feature>
<dbReference type="InterPro" id="IPR036397">
    <property type="entry name" value="RNaseH_sf"/>
</dbReference>
<evidence type="ECO:0000256" key="2">
    <source>
        <dbReference type="ARBA" id="ARBA00022801"/>
    </source>
</evidence>
<dbReference type="EMBL" id="MT663536">
    <property type="protein sequence ID" value="QOI90368.1"/>
    <property type="molecule type" value="Genomic_DNA"/>
</dbReference>
<accession>A0A7M3UNT5</accession>
<dbReference type="InterPro" id="IPR012337">
    <property type="entry name" value="RNaseH-like_sf"/>
</dbReference>
<sequence>MNVLVFDVETIGFPRYRNAPPFKTYGYDTARVIEIGYVIMSPEGEVIKLVSHLIKYCDEVDIRNSHIHGITNEMVNEDGISIYEMFDELIVDLSNVDTIVAHNLEFDYNVLLSEVYRNYKNYKNLLGLLYSKELHCTMQMGKKYMPNNKYPKLVELNKLLLDMEWDQNHRALDDALVCSRCYTKLMSG</sequence>
<organism evidence="5">
    <name type="scientific">Pyramimonas orientalis virus</name>
    <name type="common">PoV01</name>
    <dbReference type="NCBI Taxonomy" id="455367"/>
    <lineage>
        <taxon>Viruses</taxon>
        <taxon>Varidnaviria</taxon>
        <taxon>Bamfordvirae</taxon>
        <taxon>Nucleocytoviricota</taxon>
        <taxon>Megaviricetes</taxon>
        <taxon>Imitervirales</taxon>
        <taxon>Allomimiviridae</taxon>
        <taxon>Heliosvirus</taxon>
        <taxon>Heliosvirus raunefjordenense</taxon>
    </lineage>
</organism>